<evidence type="ECO:0000313" key="1">
    <source>
        <dbReference type="EMBL" id="CAG7722129.1"/>
    </source>
</evidence>
<dbReference type="Proteomes" id="UP000708208">
    <property type="component" value="Unassembled WGS sequence"/>
</dbReference>
<keyword evidence="2" id="KW-1185">Reference proteome</keyword>
<gene>
    <name evidence="1" type="ORF">AFUS01_LOCUS11298</name>
</gene>
<accession>A0A8J2JUP1</accession>
<reference evidence="1" key="1">
    <citation type="submission" date="2021-06" db="EMBL/GenBank/DDBJ databases">
        <authorList>
            <person name="Hodson N. C."/>
            <person name="Mongue J. A."/>
            <person name="Jaron S. K."/>
        </authorList>
    </citation>
    <scope>NUCLEOTIDE SEQUENCE</scope>
</reference>
<proteinExistence type="predicted"/>
<organism evidence="1 2">
    <name type="scientific">Allacma fusca</name>
    <dbReference type="NCBI Taxonomy" id="39272"/>
    <lineage>
        <taxon>Eukaryota</taxon>
        <taxon>Metazoa</taxon>
        <taxon>Ecdysozoa</taxon>
        <taxon>Arthropoda</taxon>
        <taxon>Hexapoda</taxon>
        <taxon>Collembola</taxon>
        <taxon>Symphypleona</taxon>
        <taxon>Sminthuridae</taxon>
        <taxon>Allacma</taxon>
    </lineage>
</organism>
<dbReference type="EMBL" id="CAJVCH010086478">
    <property type="protein sequence ID" value="CAG7722129.1"/>
    <property type="molecule type" value="Genomic_DNA"/>
</dbReference>
<evidence type="ECO:0000313" key="2">
    <source>
        <dbReference type="Proteomes" id="UP000708208"/>
    </source>
</evidence>
<feature type="non-terminal residue" evidence="1">
    <location>
        <position position="41"/>
    </location>
</feature>
<name>A0A8J2JUP1_9HEXA</name>
<comment type="caution">
    <text evidence="1">The sequence shown here is derived from an EMBL/GenBank/DDBJ whole genome shotgun (WGS) entry which is preliminary data.</text>
</comment>
<dbReference type="AlphaFoldDB" id="A0A8J2JUP1"/>
<sequence length="41" mass="5016">MEYSGNEVDTKVFQKWVKQWKSLQVKPRYPKIPFEDLSEKQ</sequence>
<protein>
    <submittedName>
        <fullName evidence="1">Uncharacterized protein</fullName>
    </submittedName>
</protein>